<evidence type="ECO:0000256" key="2">
    <source>
        <dbReference type="ARBA" id="ARBA00022741"/>
    </source>
</evidence>
<dbReference type="PANTHER" id="PTHR43289">
    <property type="entry name" value="MITOGEN-ACTIVATED PROTEIN KINASE KINASE KINASE 20-RELATED"/>
    <property type="match status" value="1"/>
</dbReference>
<dbReference type="AlphaFoldDB" id="A0A365H2F2"/>
<feature type="compositionally biased region" description="Pro residues" evidence="5">
    <location>
        <begin position="275"/>
        <end position="302"/>
    </location>
</feature>
<dbReference type="PROSITE" id="PS50011">
    <property type="entry name" value="PROTEIN_KINASE_DOM"/>
    <property type="match status" value="1"/>
</dbReference>
<keyword evidence="4" id="KW-0067">ATP-binding</keyword>
<dbReference type="Proteomes" id="UP000251891">
    <property type="component" value="Unassembled WGS sequence"/>
</dbReference>
<evidence type="ECO:0000256" key="5">
    <source>
        <dbReference type="SAM" id="MobiDB-lite"/>
    </source>
</evidence>
<feature type="domain" description="Protein kinase" evidence="6">
    <location>
        <begin position="21"/>
        <end position="271"/>
    </location>
</feature>
<dbReference type="Gene3D" id="1.10.510.10">
    <property type="entry name" value="Transferase(Phosphotransferase) domain 1"/>
    <property type="match status" value="1"/>
</dbReference>
<name>A0A365H2F2_9ACTN</name>
<keyword evidence="3" id="KW-0418">Kinase</keyword>
<dbReference type="CDD" id="cd14014">
    <property type="entry name" value="STKc_PknB_like"/>
    <property type="match status" value="1"/>
</dbReference>
<comment type="caution">
    <text evidence="7">The sequence shown here is derived from an EMBL/GenBank/DDBJ whole genome shotgun (WGS) entry which is preliminary data.</text>
</comment>
<dbReference type="Pfam" id="PF00069">
    <property type="entry name" value="Pkinase"/>
    <property type="match status" value="1"/>
</dbReference>
<dbReference type="InterPro" id="IPR011009">
    <property type="entry name" value="Kinase-like_dom_sf"/>
</dbReference>
<evidence type="ECO:0000256" key="3">
    <source>
        <dbReference type="ARBA" id="ARBA00022777"/>
    </source>
</evidence>
<keyword evidence="1" id="KW-0808">Transferase</keyword>
<dbReference type="GO" id="GO:0004674">
    <property type="term" value="F:protein serine/threonine kinase activity"/>
    <property type="evidence" value="ECO:0007669"/>
    <property type="project" value="TreeGrafter"/>
</dbReference>
<dbReference type="EMBL" id="QLYX01000009">
    <property type="protein sequence ID" value="RAY13285.1"/>
    <property type="molecule type" value="Genomic_DNA"/>
</dbReference>
<reference evidence="7 8" key="1">
    <citation type="submission" date="2018-06" db="EMBL/GenBank/DDBJ databases">
        <title>Actinomadura craniellae sp. nov. isolated from marine sponge Craniella sp.</title>
        <authorList>
            <person name="Li L."/>
            <person name="Xu Q.H."/>
            <person name="Lin H.W."/>
            <person name="Lu Y.H."/>
        </authorList>
    </citation>
    <scope>NUCLEOTIDE SEQUENCE [LARGE SCALE GENOMIC DNA]</scope>
    <source>
        <strain evidence="7 8">LHW63021</strain>
    </source>
</reference>
<accession>A0A365H2F2</accession>
<dbReference type="PANTHER" id="PTHR43289:SF34">
    <property type="entry name" value="SERINE_THREONINE-PROTEIN KINASE YBDM-RELATED"/>
    <property type="match status" value="1"/>
</dbReference>
<evidence type="ECO:0000313" key="7">
    <source>
        <dbReference type="EMBL" id="RAY13285.1"/>
    </source>
</evidence>
<evidence type="ECO:0000313" key="8">
    <source>
        <dbReference type="Proteomes" id="UP000251891"/>
    </source>
</evidence>
<dbReference type="SUPFAM" id="SSF56112">
    <property type="entry name" value="Protein kinase-like (PK-like)"/>
    <property type="match status" value="1"/>
</dbReference>
<dbReference type="InterPro" id="IPR000719">
    <property type="entry name" value="Prot_kinase_dom"/>
</dbReference>
<protein>
    <recommendedName>
        <fullName evidence="6">Protein kinase domain-containing protein</fullName>
    </recommendedName>
</protein>
<sequence length="591" mass="62958">MGSMEQKPRTGTWRVPGLPGFTELTELGTGTQGRVVLARQQHSGELVAIKYLAARYLADERFLARFRAEAGRLRRLRSPYVTRLHGYVEFSHGAAVVMEAVKGVTLRAVLDVHDRLDPVASLAVLKHSLLGLAAVHGVGVAHRDHRPADVLVPEYGPARLVDVALGAEPGEPAYPAPEGRPGPAADVYAATRVFMECATGDPDADPAELPRLVRSLIRAGLAEDPEDRPDSAAFAAELDEVATSTYGSGWEARGRERLATAAAALPATPFHTAPRRPPVPPPAPPAQEPAPPEPPAPEPPPSTRELVPVEEPGRQAEPGGLRGLFARPGAKVVLAVAGGAVLASAGGAGVYAVTHEHPRPPAFTLAVAPSPVATRVASPPFEVRASQVVTISGHVDPAAQRRINAALREPLDAEVARLRTLLNIDRRLRTPAGPECAQQNTIATAVKIGLTGPGLISARYRLALTTVGDCEGGLDWLLPVTVDVRTGRPLGLDDIFQPAVLTPAGLRSFVGRVRFPPEGECGIRPAEVTRADFEPNQDGRSRIGVMFALRHLEVSVSYASYRCRDQVVHLPYSEVRDLVRPEVLALALVRP</sequence>
<dbReference type="GO" id="GO:0005524">
    <property type="term" value="F:ATP binding"/>
    <property type="evidence" value="ECO:0007669"/>
    <property type="project" value="UniProtKB-KW"/>
</dbReference>
<evidence type="ECO:0000259" key="6">
    <source>
        <dbReference type="PROSITE" id="PS50011"/>
    </source>
</evidence>
<gene>
    <name evidence="7" type="ORF">DPM19_19540</name>
</gene>
<organism evidence="7 8">
    <name type="scientific">Actinomadura craniellae</name>
    <dbReference type="NCBI Taxonomy" id="2231787"/>
    <lineage>
        <taxon>Bacteria</taxon>
        <taxon>Bacillati</taxon>
        <taxon>Actinomycetota</taxon>
        <taxon>Actinomycetes</taxon>
        <taxon>Streptosporangiales</taxon>
        <taxon>Thermomonosporaceae</taxon>
        <taxon>Actinomadura</taxon>
    </lineage>
</organism>
<evidence type="ECO:0000256" key="4">
    <source>
        <dbReference type="ARBA" id="ARBA00022840"/>
    </source>
</evidence>
<keyword evidence="8" id="KW-1185">Reference proteome</keyword>
<feature type="region of interest" description="Disordered" evidence="5">
    <location>
        <begin position="268"/>
        <end position="307"/>
    </location>
</feature>
<evidence type="ECO:0000256" key="1">
    <source>
        <dbReference type="ARBA" id="ARBA00022679"/>
    </source>
</evidence>
<proteinExistence type="predicted"/>
<keyword evidence="2" id="KW-0547">Nucleotide-binding</keyword>